<feature type="transmembrane region" description="Helical" evidence="2">
    <location>
        <begin position="165"/>
        <end position="190"/>
    </location>
</feature>
<accession>A0AA39Z6H4</accession>
<sequence length="273" mass="29152">MGNKIHYTLSHRATPDHGSPSSRGNVHGCRSFASGLPDPPLLCASGILSPIPPPPNASQWDTPDRVNAAGFGLCAFEDFKPTLHMSLLLVLRQRGRPRPRSPTSPATYCRTHAERDGRRGSLPSRACSRARLQTIYHDLMPQFDVAGPAELVVARGAEVPVQCTFGVVVASLLAVHIVSCVLVAVLYAVVAKDTLLGEAWSAVGQLFGPDTEAWLESAGGRTDEEMKGEMGLAGEGRMLVGIGRGEGGEVRIRRKTPGDKVDGTGNLEREDDV</sequence>
<organism evidence="3 4">
    <name type="scientific">Cercophora samala</name>
    <dbReference type="NCBI Taxonomy" id="330535"/>
    <lineage>
        <taxon>Eukaryota</taxon>
        <taxon>Fungi</taxon>
        <taxon>Dikarya</taxon>
        <taxon>Ascomycota</taxon>
        <taxon>Pezizomycotina</taxon>
        <taxon>Sordariomycetes</taxon>
        <taxon>Sordariomycetidae</taxon>
        <taxon>Sordariales</taxon>
        <taxon>Lasiosphaeriaceae</taxon>
        <taxon>Cercophora</taxon>
    </lineage>
</organism>
<evidence type="ECO:0000313" key="3">
    <source>
        <dbReference type="EMBL" id="KAK0664591.1"/>
    </source>
</evidence>
<keyword evidence="4" id="KW-1185">Reference proteome</keyword>
<keyword evidence="2" id="KW-1133">Transmembrane helix</keyword>
<dbReference type="EMBL" id="JAULSY010000118">
    <property type="protein sequence ID" value="KAK0664591.1"/>
    <property type="molecule type" value="Genomic_DNA"/>
</dbReference>
<gene>
    <name evidence="3" type="ORF">QBC41DRAFT_306457</name>
</gene>
<comment type="caution">
    <text evidence="3">The sequence shown here is derived from an EMBL/GenBank/DDBJ whole genome shotgun (WGS) entry which is preliminary data.</text>
</comment>
<protein>
    <submittedName>
        <fullName evidence="3">Uncharacterized protein</fullName>
    </submittedName>
</protein>
<reference evidence="3" key="1">
    <citation type="submission" date="2023-06" db="EMBL/GenBank/DDBJ databases">
        <title>Genome-scale phylogeny and comparative genomics of the fungal order Sordariales.</title>
        <authorList>
            <consortium name="Lawrence Berkeley National Laboratory"/>
            <person name="Hensen N."/>
            <person name="Bonometti L."/>
            <person name="Westerberg I."/>
            <person name="Brannstrom I.O."/>
            <person name="Guillou S."/>
            <person name="Cros-Aarteil S."/>
            <person name="Calhoun S."/>
            <person name="Haridas S."/>
            <person name="Kuo A."/>
            <person name="Mondo S."/>
            <person name="Pangilinan J."/>
            <person name="Riley R."/>
            <person name="Labutti K."/>
            <person name="Andreopoulos B."/>
            <person name="Lipzen A."/>
            <person name="Chen C."/>
            <person name="Yanf M."/>
            <person name="Daum C."/>
            <person name="Ng V."/>
            <person name="Clum A."/>
            <person name="Steindorff A."/>
            <person name="Ohm R."/>
            <person name="Martin F."/>
            <person name="Silar P."/>
            <person name="Natvig D."/>
            <person name="Lalanne C."/>
            <person name="Gautier V."/>
            <person name="Ament-Velasquez S.L."/>
            <person name="Kruys A."/>
            <person name="Hutchinson M.I."/>
            <person name="Powell A.J."/>
            <person name="Barry K."/>
            <person name="Miller A.N."/>
            <person name="Grigoriev I.V."/>
            <person name="Debuchy R."/>
            <person name="Gladieux P."/>
            <person name="Thoren M.H."/>
            <person name="Johannesson H."/>
        </authorList>
    </citation>
    <scope>NUCLEOTIDE SEQUENCE</scope>
    <source>
        <strain evidence="3">CBS 307.81</strain>
    </source>
</reference>
<feature type="region of interest" description="Disordered" evidence="1">
    <location>
        <begin position="248"/>
        <end position="273"/>
    </location>
</feature>
<evidence type="ECO:0000313" key="4">
    <source>
        <dbReference type="Proteomes" id="UP001174997"/>
    </source>
</evidence>
<evidence type="ECO:0000256" key="2">
    <source>
        <dbReference type="SAM" id="Phobius"/>
    </source>
</evidence>
<proteinExistence type="predicted"/>
<name>A0AA39Z6H4_9PEZI</name>
<feature type="region of interest" description="Disordered" evidence="1">
    <location>
        <begin position="94"/>
        <end position="123"/>
    </location>
</feature>
<feature type="region of interest" description="Disordered" evidence="1">
    <location>
        <begin position="1"/>
        <end position="24"/>
    </location>
</feature>
<keyword evidence="2" id="KW-0472">Membrane</keyword>
<feature type="compositionally biased region" description="Basic and acidic residues" evidence="1">
    <location>
        <begin position="248"/>
        <end position="262"/>
    </location>
</feature>
<dbReference type="AlphaFoldDB" id="A0AA39Z6H4"/>
<evidence type="ECO:0000256" key="1">
    <source>
        <dbReference type="SAM" id="MobiDB-lite"/>
    </source>
</evidence>
<dbReference type="Proteomes" id="UP001174997">
    <property type="component" value="Unassembled WGS sequence"/>
</dbReference>
<keyword evidence="2" id="KW-0812">Transmembrane</keyword>